<name>A0A1I0F544_9BACI</name>
<evidence type="ECO:0000313" key="1">
    <source>
        <dbReference type="EMBL" id="SET52949.1"/>
    </source>
</evidence>
<dbReference type="Proteomes" id="UP000199095">
    <property type="component" value="Unassembled WGS sequence"/>
</dbReference>
<dbReference type="InterPro" id="IPR011200">
    <property type="entry name" value="UCP012608"/>
</dbReference>
<sequence length="78" mass="8978">MLIGVFHTHVANQFSDEAKSQLLSTISRIGKERDIFHLYNNIQDTYLHLDTILSGKEYKRTIGETDGHGRWFSIDLKG</sequence>
<dbReference type="Pfam" id="PF10094">
    <property type="entry name" value="DUF2332"/>
    <property type="match status" value="1"/>
</dbReference>
<accession>A0A1I0F544</accession>
<reference evidence="2" key="1">
    <citation type="submission" date="2016-10" db="EMBL/GenBank/DDBJ databases">
        <authorList>
            <person name="Varghese N."/>
            <person name="Submissions S."/>
        </authorList>
    </citation>
    <scope>NUCLEOTIDE SEQUENCE [LARGE SCALE GENOMIC DNA]</scope>
    <source>
        <strain evidence="2">CGMCC 1.3566</strain>
    </source>
</reference>
<dbReference type="EMBL" id="FOHJ01000005">
    <property type="protein sequence ID" value="SET52949.1"/>
    <property type="molecule type" value="Genomic_DNA"/>
</dbReference>
<organism evidence="1 2">
    <name type="scientific">Salinibacillus kushneri</name>
    <dbReference type="NCBI Taxonomy" id="237682"/>
    <lineage>
        <taxon>Bacteria</taxon>
        <taxon>Bacillati</taxon>
        <taxon>Bacillota</taxon>
        <taxon>Bacilli</taxon>
        <taxon>Bacillales</taxon>
        <taxon>Bacillaceae</taxon>
        <taxon>Salinibacillus</taxon>
    </lineage>
</organism>
<dbReference type="STRING" id="237682.SAMN05421676_105200"/>
<keyword evidence="2" id="KW-1185">Reference proteome</keyword>
<dbReference type="AlphaFoldDB" id="A0A1I0F544"/>
<protein>
    <submittedName>
        <fullName evidence="1">Uncharacterized protein</fullName>
    </submittedName>
</protein>
<evidence type="ECO:0000313" key="2">
    <source>
        <dbReference type="Proteomes" id="UP000199095"/>
    </source>
</evidence>
<gene>
    <name evidence="1" type="ORF">SAMN05421676_105200</name>
</gene>
<proteinExistence type="predicted"/>